<dbReference type="PANTHER" id="PTHR30413">
    <property type="entry name" value="INNER MEMBRANE TRANSPORT PERMEASE"/>
    <property type="match status" value="1"/>
</dbReference>
<keyword evidence="4 9" id="KW-1003">Cell membrane</keyword>
<keyword evidence="7 9" id="KW-1133">Transmembrane helix</keyword>
<accession>A0ABP8WCA9</accession>
<evidence type="ECO:0000313" key="12">
    <source>
        <dbReference type="Proteomes" id="UP001501295"/>
    </source>
</evidence>
<feature type="transmembrane region" description="Helical" evidence="9">
    <location>
        <begin position="193"/>
        <end position="214"/>
    </location>
</feature>
<name>A0ABP8WCA9_9MICO</name>
<feature type="transmembrane region" description="Helical" evidence="9">
    <location>
        <begin position="310"/>
        <end position="331"/>
    </location>
</feature>
<keyword evidence="12" id="KW-1185">Reference proteome</keyword>
<keyword evidence="8 9" id="KW-0472">Membrane</keyword>
<dbReference type="EMBL" id="BAABLM010000012">
    <property type="protein sequence ID" value="GAA4686713.1"/>
    <property type="molecule type" value="Genomic_DNA"/>
</dbReference>
<feature type="transmembrane region" description="Helical" evidence="9">
    <location>
        <begin position="226"/>
        <end position="246"/>
    </location>
</feature>
<comment type="caution">
    <text evidence="9">Lacks conserved residue(s) required for the propagation of feature annotation.</text>
</comment>
<evidence type="ECO:0000256" key="5">
    <source>
        <dbReference type="ARBA" id="ARBA00022519"/>
    </source>
</evidence>
<sequence>MPTFGPAVMYEVSRARIRSHVTTTAAQERIRRLEKLPFVAAGAPDATLIGGFFGGVRDVLTHRSLLDLLIRRELKARYKDSSLGFVWSFVRPLTMLLIYYVAIGQFLGAARSVPQYAIFVYSGLTIWGLYNEIIASSTMSILANAGLIKKVYVPRELFPLASIGSALFNFGIQMIVLLAAILLTGQFPLSWNLLYALAAVVIVITYGTALALFLSAWNVYLRDIQYLVEVALLILFWASPIVYSWTQVQTIGAHHPWVSSVYLANPMTDAILAFQKGMWEAGSKPTQLGLTATGQPNIIQPVDWPQNLDFRLLVVFVVGLVLVWVAQRVFARLQGNFAQEI</sequence>
<feature type="domain" description="ABC transmembrane type-2" evidence="10">
    <location>
        <begin position="83"/>
        <end position="333"/>
    </location>
</feature>
<protein>
    <recommendedName>
        <fullName evidence="9">Transport permease protein</fullName>
    </recommendedName>
</protein>
<dbReference type="Pfam" id="PF01061">
    <property type="entry name" value="ABC2_membrane"/>
    <property type="match status" value="1"/>
</dbReference>
<dbReference type="InterPro" id="IPR047817">
    <property type="entry name" value="ABC2_TM_bact-type"/>
</dbReference>
<evidence type="ECO:0000259" key="10">
    <source>
        <dbReference type="PROSITE" id="PS51012"/>
    </source>
</evidence>
<keyword evidence="3 9" id="KW-0813">Transport</keyword>
<evidence type="ECO:0000256" key="6">
    <source>
        <dbReference type="ARBA" id="ARBA00022692"/>
    </source>
</evidence>
<reference evidence="12" key="1">
    <citation type="journal article" date="2019" name="Int. J. Syst. Evol. Microbiol.">
        <title>The Global Catalogue of Microorganisms (GCM) 10K type strain sequencing project: providing services to taxonomists for standard genome sequencing and annotation.</title>
        <authorList>
            <consortium name="The Broad Institute Genomics Platform"/>
            <consortium name="The Broad Institute Genome Sequencing Center for Infectious Disease"/>
            <person name="Wu L."/>
            <person name="Ma J."/>
        </authorList>
    </citation>
    <scope>NUCLEOTIDE SEQUENCE [LARGE SCALE GENOMIC DNA]</scope>
    <source>
        <strain evidence="12">JCM 18956</strain>
    </source>
</reference>
<gene>
    <name evidence="11" type="ORF">GCM10025780_36870</name>
</gene>
<evidence type="ECO:0000256" key="1">
    <source>
        <dbReference type="ARBA" id="ARBA00004429"/>
    </source>
</evidence>
<dbReference type="InterPro" id="IPR013525">
    <property type="entry name" value="ABC2_TM"/>
</dbReference>
<comment type="caution">
    <text evidence="11">The sequence shown here is derived from an EMBL/GenBank/DDBJ whole genome shotgun (WGS) entry which is preliminary data.</text>
</comment>
<feature type="transmembrane region" description="Helical" evidence="9">
    <location>
        <begin position="81"/>
        <end position="101"/>
    </location>
</feature>
<keyword evidence="6 9" id="KW-0812">Transmembrane</keyword>
<keyword evidence="5" id="KW-0997">Cell inner membrane</keyword>
<evidence type="ECO:0000256" key="4">
    <source>
        <dbReference type="ARBA" id="ARBA00022475"/>
    </source>
</evidence>
<organism evidence="11 12">
    <name type="scientific">Frondihabitans cladoniiphilus</name>
    <dbReference type="NCBI Taxonomy" id="715785"/>
    <lineage>
        <taxon>Bacteria</taxon>
        <taxon>Bacillati</taxon>
        <taxon>Actinomycetota</taxon>
        <taxon>Actinomycetes</taxon>
        <taxon>Micrococcales</taxon>
        <taxon>Microbacteriaceae</taxon>
        <taxon>Frondihabitans</taxon>
    </lineage>
</organism>
<comment type="similarity">
    <text evidence="2 9">Belongs to the ABC-2 integral membrane protein family.</text>
</comment>
<evidence type="ECO:0000256" key="7">
    <source>
        <dbReference type="ARBA" id="ARBA00022989"/>
    </source>
</evidence>
<evidence type="ECO:0000313" key="11">
    <source>
        <dbReference type="EMBL" id="GAA4686713.1"/>
    </source>
</evidence>
<evidence type="ECO:0000256" key="8">
    <source>
        <dbReference type="ARBA" id="ARBA00023136"/>
    </source>
</evidence>
<comment type="subcellular location">
    <subcellularLocation>
        <location evidence="1">Cell inner membrane</location>
        <topology evidence="1">Multi-pass membrane protein</topology>
    </subcellularLocation>
    <subcellularLocation>
        <location evidence="9">Cell membrane</location>
        <topology evidence="9">Multi-pass membrane protein</topology>
    </subcellularLocation>
</comment>
<feature type="transmembrane region" description="Helical" evidence="9">
    <location>
        <begin position="157"/>
        <end position="181"/>
    </location>
</feature>
<dbReference type="PANTHER" id="PTHR30413:SF8">
    <property type="entry name" value="TRANSPORT PERMEASE PROTEIN"/>
    <property type="match status" value="1"/>
</dbReference>
<evidence type="ECO:0000256" key="9">
    <source>
        <dbReference type="RuleBase" id="RU361157"/>
    </source>
</evidence>
<dbReference type="PROSITE" id="PS51012">
    <property type="entry name" value="ABC_TM2"/>
    <property type="match status" value="1"/>
</dbReference>
<evidence type="ECO:0000256" key="2">
    <source>
        <dbReference type="ARBA" id="ARBA00007783"/>
    </source>
</evidence>
<dbReference type="Proteomes" id="UP001501295">
    <property type="component" value="Unassembled WGS sequence"/>
</dbReference>
<proteinExistence type="inferred from homology"/>
<evidence type="ECO:0000256" key="3">
    <source>
        <dbReference type="ARBA" id="ARBA00022448"/>
    </source>
</evidence>